<proteinExistence type="predicted"/>
<dbReference type="CDD" id="cd06257">
    <property type="entry name" value="DnaJ"/>
    <property type="match status" value="1"/>
</dbReference>
<dbReference type="PRINTS" id="PR00625">
    <property type="entry name" value="JDOMAIN"/>
</dbReference>
<evidence type="ECO:0000259" key="1">
    <source>
        <dbReference type="PROSITE" id="PS50076"/>
    </source>
</evidence>
<sequence length="194" mass="23242">MNSYSDYLAAYKLLGLEVGVSTNEIKYAYRKLAREIHPDKNRFKDSRVAHENFTRLLNAYILLCDEAERRRFENDFKFKNNTWKVVVRGECNEFDKQKIQYKRRMCEKAEKRKEDDTAEKLLCKLRKESLPLLDLYRTYLGRCEMKRQHRGLDSILQRLLKGKTINNIIGEFERFERAVLSKLKTRTLRCGFRA</sequence>
<evidence type="ECO:0000313" key="2">
    <source>
        <dbReference type="EMBL" id="KAK6587759.1"/>
    </source>
</evidence>
<dbReference type="SMART" id="SM00271">
    <property type="entry name" value="DnaJ"/>
    <property type="match status" value="1"/>
</dbReference>
<dbReference type="Proteomes" id="UP001311799">
    <property type="component" value="Unassembled WGS sequence"/>
</dbReference>
<gene>
    <name evidence="2" type="ORF">RS030_81347</name>
</gene>
<dbReference type="InterPro" id="IPR036869">
    <property type="entry name" value="J_dom_sf"/>
</dbReference>
<protein>
    <submittedName>
        <fullName evidence="2">DNAJ protein</fullName>
    </submittedName>
</protein>
<dbReference type="InterPro" id="IPR001623">
    <property type="entry name" value="DnaJ_domain"/>
</dbReference>
<dbReference type="AlphaFoldDB" id="A0AAV9XT54"/>
<dbReference type="PROSITE" id="PS50076">
    <property type="entry name" value="DNAJ_2"/>
    <property type="match status" value="1"/>
</dbReference>
<reference evidence="2 3" key="1">
    <citation type="submission" date="2023-10" db="EMBL/GenBank/DDBJ databases">
        <title>Comparative genomics analysis reveals potential genetic determinants of host preference in Cryptosporidium xiaoi.</title>
        <authorList>
            <person name="Xiao L."/>
            <person name="Li J."/>
        </authorList>
    </citation>
    <scope>NUCLEOTIDE SEQUENCE [LARGE SCALE GENOMIC DNA]</scope>
    <source>
        <strain evidence="2 3">52996</strain>
    </source>
</reference>
<dbReference type="EMBL" id="JAWDEY010000036">
    <property type="protein sequence ID" value="KAK6587759.1"/>
    <property type="molecule type" value="Genomic_DNA"/>
</dbReference>
<dbReference type="Gene3D" id="1.10.287.110">
    <property type="entry name" value="DnaJ domain"/>
    <property type="match status" value="1"/>
</dbReference>
<comment type="caution">
    <text evidence="2">The sequence shown here is derived from an EMBL/GenBank/DDBJ whole genome shotgun (WGS) entry which is preliminary data.</text>
</comment>
<accession>A0AAV9XT54</accession>
<dbReference type="SUPFAM" id="SSF46565">
    <property type="entry name" value="Chaperone J-domain"/>
    <property type="match status" value="1"/>
</dbReference>
<evidence type="ECO:0000313" key="3">
    <source>
        <dbReference type="Proteomes" id="UP001311799"/>
    </source>
</evidence>
<organism evidence="2 3">
    <name type="scientific">Cryptosporidium xiaoi</name>
    <dbReference type="NCBI Taxonomy" id="659607"/>
    <lineage>
        <taxon>Eukaryota</taxon>
        <taxon>Sar</taxon>
        <taxon>Alveolata</taxon>
        <taxon>Apicomplexa</taxon>
        <taxon>Conoidasida</taxon>
        <taxon>Coccidia</taxon>
        <taxon>Eucoccidiorida</taxon>
        <taxon>Eimeriorina</taxon>
        <taxon>Cryptosporidiidae</taxon>
        <taxon>Cryptosporidium</taxon>
    </lineage>
</organism>
<feature type="domain" description="J" evidence="1">
    <location>
        <begin position="9"/>
        <end position="77"/>
    </location>
</feature>
<dbReference type="PANTHER" id="PTHR45098">
    <property type="entry name" value="DNAJ DOMAIN CONTAINING PROTEIN, EXPRESSED"/>
    <property type="match status" value="1"/>
</dbReference>
<dbReference type="PANTHER" id="PTHR45098:SF1">
    <property type="entry name" value="DNAJ DOMAIN CONTAINING PROTEIN, EXPRESSED"/>
    <property type="match status" value="1"/>
</dbReference>
<dbReference type="Pfam" id="PF00226">
    <property type="entry name" value="DnaJ"/>
    <property type="match status" value="1"/>
</dbReference>
<name>A0AAV9XT54_9CRYT</name>
<keyword evidence="3" id="KW-1185">Reference proteome</keyword>